<dbReference type="EMBL" id="BNJK01000001">
    <property type="protein sequence ID" value="GHO91865.1"/>
    <property type="molecule type" value="Genomic_DNA"/>
</dbReference>
<evidence type="ECO:0000313" key="3">
    <source>
        <dbReference type="EMBL" id="GHO91865.1"/>
    </source>
</evidence>
<evidence type="ECO:0000256" key="1">
    <source>
        <dbReference type="ARBA" id="ARBA00022679"/>
    </source>
</evidence>
<organism evidence="3 4">
    <name type="scientific">Reticulibacter mediterranei</name>
    <dbReference type="NCBI Taxonomy" id="2778369"/>
    <lineage>
        <taxon>Bacteria</taxon>
        <taxon>Bacillati</taxon>
        <taxon>Chloroflexota</taxon>
        <taxon>Ktedonobacteria</taxon>
        <taxon>Ktedonobacterales</taxon>
        <taxon>Reticulibacteraceae</taxon>
        <taxon>Reticulibacter</taxon>
    </lineage>
</organism>
<dbReference type="GO" id="GO:0016757">
    <property type="term" value="F:glycosyltransferase activity"/>
    <property type="evidence" value="ECO:0007669"/>
    <property type="project" value="InterPro"/>
</dbReference>
<dbReference type="AlphaFoldDB" id="A0A8J3IG66"/>
<keyword evidence="4" id="KW-1185">Reference proteome</keyword>
<dbReference type="PANTHER" id="PTHR46401:SF2">
    <property type="entry name" value="GLYCOSYLTRANSFERASE WBBK-RELATED"/>
    <property type="match status" value="1"/>
</dbReference>
<protein>
    <submittedName>
        <fullName evidence="3">Glycosyl transferase</fullName>
    </submittedName>
</protein>
<keyword evidence="1 3" id="KW-0808">Transferase</keyword>
<dbReference type="GO" id="GO:0009103">
    <property type="term" value="P:lipopolysaccharide biosynthetic process"/>
    <property type="evidence" value="ECO:0007669"/>
    <property type="project" value="TreeGrafter"/>
</dbReference>
<dbReference type="Proteomes" id="UP000597444">
    <property type="component" value="Unassembled WGS sequence"/>
</dbReference>
<evidence type="ECO:0000313" key="4">
    <source>
        <dbReference type="Proteomes" id="UP000597444"/>
    </source>
</evidence>
<dbReference type="SUPFAM" id="SSF53756">
    <property type="entry name" value="UDP-Glycosyltransferase/glycogen phosphorylase"/>
    <property type="match status" value="1"/>
</dbReference>
<feature type="domain" description="Glycosyl transferase family 1" evidence="2">
    <location>
        <begin position="159"/>
        <end position="301"/>
    </location>
</feature>
<sequence length="345" mass="38713">MIGWTKGFLKKVARRYFVYDHHIRMAKNLASAANRRLLKTRFDVIVAPASLAQVAFLETDIPVIIVEDATFALLLDYYPQYSDMLSHSIEQMQAVTVRGMRKASALVYSSAWAAQSAINEYHINSRKVYVVPMGANFDDPPDEEIIERKKRSGICKLLFVGVDWQRKGGEIAFETLLALAQIGVPAELTVCGCTPPKNRSHPAMKIIPYLDKNEPLHYEKLAQLYQEANFLLLPTRNECFGIVFCEANAFGLPVITACTGGVPEIVRNGKNGFVLPLDARGDAYALLIASLYRDEALYAQLVLSSRAAYDERLNWDNWGIAMNDIITNVLCRRVVRHEVSRQVVG</sequence>
<evidence type="ECO:0000259" key="2">
    <source>
        <dbReference type="Pfam" id="PF00534"/>
    </source>
</evidence>
<dbReference type="InterPro" id="IPR001296">
    <property type="entry name" value="Glyco_trans_1"/>
</dbReference>
<dbReference type="CDD" id="cd03801">
    <property type="entry name" value="GT4_PimA-like"/>
    <property type="match status" value="1"/>
</dbReference>
<dbReference type="Pfam" id="PF00534">
    <property type="entry name" value="Glycos_transf_1"/>
    <property type="match status" value="1"/>
</dbReference>
<reference evidence="3" key="1">
    <citation type="submission" date="2020-10" db="EMBL/GenBank/DDBJ databases">
        <title>Taxonomic study of unclassified bacteria belonging to the class Ktedonobacteria.</title>
        <authorList>
            <person name="Yabe S."/>
            <person name="Wang C.M."/>
            <person name="Zheng Y."/>
            <person name="Sakai Y."/>
            <person name="Cavaletti L."/>
            <person name="Monciardini P."/>
            <person name="Donadio S."/>
        </authorList>
    </citation>
    <scope>NUCLEOTIDE SEQUENCE</scope>
    <source>
        <strain evidence="3">ID150040</strain>
    </source>
</reference>
<dbReference type="PANTHER" id="PTHR46401">
    <property type="entry name" value="GLYCOSYLTRANSFERASE WBBK-RELATED"/>
    <property type="match status" value="1"/>
</dbReference>
<proteinExistence type="predicted"/>
<accession>A0A8J3IG66</accession>
<dbReference type="Gene3D" id="3.40.50.2000">
    <property type="entry name" value="Glycogen Phosphorylase B"/>
    <property type="match status" value="2"/>
</dbReference>
<comment type="caution">
    <text evidence="3">The sequence shown here is derived from an EMBL/GenBank/DDBJ whole genome shotgun (WGS) entry which is preliminary data.</text>
</comment>
<gene>
    <name evidence="3" type="ORF">KSF_019130</name>
</gene>
<name>A0A8J3IG66_9CHLR</name>